<sequence>MRLSKIKLSGFKTFVDPTTLTLPSNLVGIVGPNGCGKSNVIDAVRWVLGESSAKYLRGDSMADVIFNGSSSRKPVSTASIELFFDNSEKTIGGEYATYNEISTKRIISRDGHSQYFLNSTKCRRKDITGLFLGTGLGPRSYAIVQQDTISRLIEAKPEDMRIFLEEASGISKYKQKRKETESRIKNTKENLSRLNDLRDEIVKQIKRLKSQANAAKRYKNYKTREKDIHAEILFTKINNLLSELVDKGEETRQYQNQYDHQLTGLRKIEADIEDQRVIDSEASQKYNDFQQKHFELQSKIARLEQSIEYEKELESQKNVNVQEINKELKRIESEYTEDSQKIKQISS</sequence>
<dbReference type="Gene3D" id="3.40.50.300">
    <property type="entry name" value="P-loop containing nucleotide triphosphate hydrolases"/>
    <property type="match status" value="1"/>
</dbReference>
<keyword evidence="1" id="KW-0963">Cytoplasm</keyword>
<dbReference type="InterPro" id="IPR050308">
    <property type="entry name" value="MukB/SMC"/>
</dbReference>
<organism evidence="5">
    <name type="scientific">marine metagenome</name>
    <dbReference type="NCBI Taxonomy" id="408172"/>
    <lineage>
        <taxon>unclassified sequences</taxon>
        <taxon>metagenomes</taxon>
        <taxon>ecological metagenomes</taxon>
    </lineage>
</organism>
<feature type="coiled-coil region" evidence="3">
    <location>
        <begin position="286"/>
        <end position="341"/>
    </location>
</feature>
<dbReference type="Pfam" id="PF02463">
    <property type="entry name" value="SMC_N"/>
    <property type="match status" value="1"/>
</dbReference>
<evidence type="ECO:0000313" key="5">
    <source>
        <dbReference type="EMBL" id="SVA23615.1"/>
    </source>
</evidence>
<evidence type="ECO:0000256" key="1">
    <source>
        <dbReference type="ARBA" id="ARBA00022490"/>
    </source>
</evidence>
<evidence type="ECO:0000256" key="2">
    <source>
        <dbReference type="ARBA" id="ARBA00023125"/>
    </source>
</evidence>
<dbReference type="AlphaFoldDB" id="A0A381U5T3"/>
<dbReference type="SUPFAM" id="SSF52540">
    <property type="entry name" value="P-loop containing nucleoside triphosphate hydrolases"/>
    <property type="match status" value="1"/>
</dbReference>
<protein>
    <recommendedName>
        <fullName evidence="4">RecF/RecN/SMC N-terminal domain-containing protein</fullName>
    </recommendedName>
</protein>
<keyword evidence="3" id="KW-0175">Coiled coil</keyword>
<name>A0A381U5T3_9ZZZZ</name>
<dbReference type="GO" id="GO:0005737">
    <property type="term" value="C:cytoplasm"/>
    <property type="evidence" value="ECO:0007669"/>
    <property type="project" value="TreeGrafter"/>
</dbReference>
<dbReference type="InterPro" id="IPR027417">
    <property type="entry name" value="P-loop_NTPase"/>
</dbReference>
<keyword evidence="2" id="KW-0238">DNA-binding</keyword>
<dbReference type="GO" id="GO:0003677">
    <property type="term" value="F:DNA binding"/>
    <property type="evidence" value="ECO:0007669"/>
    <property type="project" value="UniProtKB-KW"/>
</dbReference>
<accession>A0A381U5T3</accession>
<feature type="domain" description="RecF/RecN/SMC N-terminal" evidence="4">
    <location>
        <begin position="3"/>
        <end position="137"/>
    </location>
</feature>
<feature type="non-terminal residue" evidence="5">
    <location>
        <position position="347"/>
    </location>
</feature>
<dbReference type="PANTHER" id="PTHR42963:SF1">
    <property type="entry name" value="DUF4476 DOMAIN-CONTAINING PROTEIN"/>
    <property type="match status" value="1"/>
</dbReference>
<gene>
    <name evidence="5" type="ORF">METZ01_LOCUS76469</name>
</gene>
<proteinExistence type="predicted"/>
<reference evidence="5" key="1">
    <citation type="submission" date="2018-05" db="EMBL/GenBank/DDBJ databases">
        <authorList>
            <person name="Lanie J.A."/>
            <person name="Ng W.-L."/>
            <person name="Kazmierczak K.M."/>
            <person name="Andrzejewski T.M."/>
            <person name="Davidsen T.M."/>
            <person name="Wayne K.J."/>
            <person name="Tettelin H."/>
            <person name="Glass J.I."/>
            <person name="Rusch D."/>
            <person name="Podicherti R."/>
            <person name="Tsui H.-C.T."/>
            <person name="Winkler M.E."/>
        </authorList>
    </citation>
    <scope>NUCLEOTIDE SEQUENCE</scope>
</reference>
<feature type="non-terminal residue" evidence="5">
    <location>
        <position position="1"/>
    </location>
</feature>
<dbReference type="InterPro" id="IPR003395">
    <property type="entry name" value="RecF/RecN/SMC_N"/>
</dbReference>
<dbReference type="EMBL" id="UINC01005799">
    <property type="protein sequence ID" value="SVA23615.1"/>
    <property type="molecule type" value="Genomic_DNA"/>
</dbReference>
<feature type="coiled-coil region" evidence="3">
    <location>
        <begin position="170"/>
        <end position="214"/>
    </location>
</feature>
<evidence type="ECO:0000259" key="4">
    <source>
        <dbReference type="Pfam" id="PF02463"/>
    </source>
</evidence>
<evidence type="ECO:0000256" key="3">
    <source>
        <dbReference type="SAM" id="Coils"/>
    </source>
</evidence>
<dbReference type="PANTHER" id="PTHR42963">
    <property type="entry name" value="CHROMOSOME PARTITION PROTEIN MUKB"/>
    <property type="match status" value="1"/>
</dbReference>